<sequence>MIRSNGHDEWTHRGRMSLQDRKNRHIFTVTIRHLTLEDAGIYRCRVDNWGYDFLSRVHLIVGQLMFLSGGLAAALVVVGLLIMTFRLMKTRYRKEGPQAANQLLPSTSNYTSSLATNHTTALRSGVSPTTNQQPESDHVMYSNIVVASDNLDRLNPNSSTFVAEMNCRKNSFVCGNGRCIPRKWVCDKEYDCDDKSDENIKYCGVTHANATQQPAHFASTATGTMVTTGSDALHQAVKPMLTQDSTPVLVGSVSVATAVLVAVLFILYRRKQKNNLADASALTHLSPLPATEVVMNDYEDEPTGNSGQLTSEYERMDPIIDQKDQVYENIHYAVYQQLALPADQSDAVYQSINVCRSQSQAANHLV</sequence>
<dbReference type="InterPro" id="IPR036179">
    <property type="entry name" value="Ig-like_dom_sf"/>
</dbReference>
<comment type="caution">
    <text evidence="9">Lacks conserved residue(s) required for the propagation of feature annotation.</text>
</comment>
<keyword evidence="6 10" id="KW-0472">Membrane</keyword>
<feature type="disulfide bond" evidence="9">
    <location>
        <begin position="174"/>
        <end position="192"/>
    </location>
</feature>
<dbReference type="GO" id="GO:0016020">
    <property type="term" value="C:membrane"/>
    <property type="evidence" value="ECO:0007669"/>
    <property type="project" value="UniProtKB-SubCell"/>
</dbReference>
<dbReference type="SUPFAM" id="SSF57424">
    <property type="entry name" value="LDL receptor-like module"/>
    <property type="match status" value="1"/>
</dbReference>
<evidence type="ECO:0000256" key="6">
    <source>
        <dbReference type="ARBA" id="ARBA00023136"/>
    </source>
</evidence>
<dbReference type="InterPro" id="IPR013106">
    <property type="entry name" value="Ig_V-set"/>
</dbReference>
<dbReference type="Gene3D" id="4.10.400.10">
    <property type="entry name" value="Low-density Lipoprotein Receptor"/>
    <property type="match status" value="1"/>
</dbReference>
<dbReference type="InterPro" id="IPR007110">
    <property type="entry name" value="Ig-like_dom"/>
</dbReference>
<dbReference type="FunFam" id="4.10.400.10:FF:000002">
    <property type="entry name" value="Low-density lipoprotein receptor-related protein 1"/>
    <property type="match status" value="1"/>
</dbReference>
<comment type="subcellular location">
    <subcellularLocation>
        <location evidence="1">Membrane</location>
        <topology evidence="1">Single-pass membrane protein</topology>
    </subcellularLocation>
</comment>
<evidence type="ECO:0000256" key="2">
    <source>
        <dbReference type="ARBA" id="ARBA00022692"/>
    </source>
</evidence>
<evidence type="ECO:0000256" key="4">
    <source>
        <dbReference type="ARBA" id="ARBA00022737"/>
    </source>
</evidence>
<feature type="transmembrane region" description="Helical" evidence="10">
    <location>
        <begin position="60"/>
        <end position="85"/>
    </location>
</feature>
<evidence type="ECO:0000256" key="9">
    <source>
        <dbReference type="PROSITE-ProRule" id="PRU00124"/>
    </source>
</evidence>
<evidence type="ECO:0000259" key="11">
    <source>
        <dbReference type="PROSITE" id="PS50835"/>
    </source>
</evidence>
<keyword evidence="8" id="KW-0325">Glycoprotein</keyword>
<evidence type="ECO:0000256" key="8">
    <source>
        <dbReference type="ARBA" id="ARBA00023180"/>
    </source>
</evidence>
<dbReference type="PROSITE" id="PS50068">
    <property type="entry name" value="LDLRA_2"/>
    <property type="match status" value="1"/>
</dbReference>
<evidence type="ECO:0000256" key="5">
    <source>
        <dbReference type="ARBA" id="ARBA00022989"/>
    </source>
</evidence>
<feature type="transmembrane region" description="Helical" evidence="10">
    <location>
        <begin position="248"/>
        <end position="268"/>
    </location>
</feature>
<organism evidence="12 13">
    <name type="scientific">Coilia grayii</name>
    <name type="common">Gray's grenadier anchovy</name>
    <dbReference type="NCBI Taxonomy" id="363190"/>
    <lineage>
        <taxon>Eukaryota</taxon>
        <taxon>Metazoa</taxon>
        <taxon>Chordata</taxon>
        <taxon>Craniata</taxon>
        <taxon>Vertebrata</taxon>
        <taxon>Euteleostomi</taxon>
        <taxon>Actinopterygii</taxon>
        <taxon>Neopterygii</taxon>
        <taxon>Teleostei</taxon>
        <taxon>Clupei</taxon>
        <taxon>Clupeiformes</taxon>
        <taxon>Clupeoidei</taxon>
        <taxon>Engraulidae</taxon>
        <taxon>Coilinae</taxon>
        <taxon>Coilia</taxon>
    </lineage>
</organism>
<dbReference type="InterPro" id="IPR002172">
    <property type="entry name" value="LDrepeatLR_classA_rpt"/>
</dbReference>
<dbReference type="AlphaFoldDB" id="A0ABD1JHN7"/>
<keyword evidence="4" id="KW-0677">Repeat</keyword>
<keyword evidence="5 10" id="KW-1133">Transmembrane helix</keyword>
<reference evidence="12 13" key="1">
    <citation type="submission" date="2024-09" db="EMBL/GenBank/DDBJ databases">
        <title>A chromosome-level genome assembly of Gray's grenadier anchovy, Coilia grayii.</title>
        <authorList>
            <person name="Fu Z."/>
        </authorList>
    </citation>
    <scope>NUCLEOTIDE SEQUENCE [LARGE SCALE GENOMIC DNA]</scope>
    <source>
        <strain evidence="12">G4</strain>
        <tissue evidence="12">Muscle</tissue>
    </source>
</reference>
<dbReference type="PANTHER" id="PTHR11860:SF87">
    <property type="entry name" value="CMRF35-LIKE MOLECULE 8"/>
    <property type="match status" value="1"/>
</dbReference>
<keyword evidence="3" id="KW-0732">Signal</keyword>
<dbReference type="EMBL" id="JBHFQA010000015">
    <property type="protein sequence ID" value="KAL2086251.1"/>
    <property type="molecule type" value="Genomic_DNA"/>
</dbReference>
<dbReference type="InterPro" id="IPR036055">
    <property type="entry name" value="LDL_receptor-like_sf"/>
</dbReference>
<evidence type="ECO:0000256" key="7">
    <source>
        <dbReference type="ARBA" id="ARBA00023157"/>
    </source>
</evidence>
<evidence type="ECO:0000313" key="12">
    <source>
        <dbReference type="EMBL" id="KAL2086251.1"/>
    </source>
</evidence>
<dbReference type="PROSITE" id="PS01209">
    <property type="entry name" value="LDLRA_1"/>
    <property type="match status" value="1"/>
</dbReference>
<dbReference type="InterPro" id="IPR050671">
    <property type="entry name" value="CD300_family_receptors"/>
</dbReference>
<proteinExistence type="predicted"/>
<keyword evidence="2 10" id="KW-0812">Transmembrane</keyword>
<evidence type="ECO:0000256" key="10">
    <source>
        <dbReference type="SAM" id="Phobius"/>
    </source>
</evidence>
<dbReference type="InterPro" id="IPR013783">
    <property type="entry name" value="Ig-like_fold"/>
</dbReference>
<dbReference type="GO" id="GO:0016192">
    <property type="term" value="P:vesicle-mediated transport"/>
    <property type="evidence" value="ECO:0007669"/>
    <property type="project" value="UniProtKB-ARBA"/>
</dbReference>
<dbReference type="PANTHER" id="PTHR11860">
    <property type="entry name" value="POLYMERIC-IMMUNOGLOBULIN RECEPTOR"/>
    <property type="match status" value="1"/>
</dbReference>
<dbReference type="Pfam" id="PF00057">
    <property type="entry name" value="Ldl_recept_a"/>
    <property type="match status" value="1"/>
</dbReference>
<comment type="caution">
    <text evidence="12">The sequence shown here is derived from an EMBL/GenBank/DDBJ whole genome shotgun (WGS) entry which is preliminary data.</text>
</comment>
<keyword evidence="13" id="KW-1185">Reference proteome</keyword>
<name>A0ABD1JHN7_9TELE</name>
<dbReference type="SMART" id="SM00192">
    <property type="entry name" value="LDLa"/>
    <property type="match status" value="1"/>
</dbReference>
<dbReference type="SUPFAM" id="SSF48726">
    <property type="entry name" value="Immunoglobulin"/>
    <property type="match status" value="1"/>
</dbReference>
<feature type="domain" description="Ig-like" evidence="11">
    <location>
        <begin position="10"/>
        <end position="48"/>
    </location>
</feature>
<dbReference type="PROSITE" id="PS50835">
    <property type="entry name" value="IG_LIKE"/>
    <property type="match status" value="1"/>
</dbReference>
<dbReference type="CDD" id="cd00112">
    <property type="entry name" value="LDLa"/>
    <property type="match status" value="1"/>
</dbReference>
<keyword evidence="7 9" id="KW-1015">Disulfide bond</keyword>
<dbReference type="Proteomes" id="UP001591681">
    <property type="component" value="Unassembled WGS sequence"/>
</dbReference>
<evidence type="ECO:0000256" key="3">
    <source>
        <dbReference type="ARBA" id="ARBA00022729"/>
    </source>
</evidence>
<evidence type="ECO:0000313" key="13">
    <source>
        <dbReference type="Proteomes" id="UP001591681"/>
    </source>
</evidence>
<evidence type="ECO:0000256" key="1">
    <source>
        <dbReference type="ARBA" id="ARBA00004167"/>
    </source>
</evidence>
<protein>
    <recommendedName>
        <fullName evidence="11">Ig-like domain-containing protein</fullName>
    </recommendedName>
</protein>
<accession>A0ABD1JHN7</accession>
<feature type="disulfide bond" evidence="9">
    <location>
        <begin position="167"/>
        <end position="179"/>
    </location>
</feature>
<dbReference type="Pfam" id="PF07686">
    <property type="entry name" value="V-set"/>
    <property type="match status" value="1"/>
</dbReference>
<dbReference type="InterPro" id="IPR023415">
    <property type="entry name" value="LDLR_class-A_CS"/>
</dbReference>
<gene>
    <name evidence="12" type="ORF">ACEWY4_017310</name>
</gene>
<dbReference type="Gene3D" id="2.60.40.10">
    <property type="entry name" value="Immunoglobulins"/>
    <property type="match status" value="1"/>
</dbReference>